<accession>A0A173TG51</accession>
<keyword evidence="1" id="KW-0812">Transmembrane</keyword>
<evidence type="ECO:0000259" key="2">
    <source>
        <dbReference type="Pfam" id="PF00535"/>
    </source>
</evidence>
<dbReference type="RefSeq" id="WP_055214225.1">
    <property type="nucleotide sequence ID" value="NZ_CYXO01000008.1"/>
</dbReference>
<evidence type="ECO:0000256" key="1">
    <source>
        <dbReference type="SAM" id="Phobius"/>
    </source>
</evidence>
<evidence type="ECO:0000313" key="4">
    <source>
        <dbReference type="Proteomes" id="UP000095597"/>
    </source>
</evidence>
<feature type="transmembrane region" description="Helical" evidence="1">
    <location>
        <begin position="265"/>
        <end position="291"/>
    </location>
</feature>
<dbReference type="Proteomes" id="UP000095597">
    <property type="component" value="Unassembled WGS sequence"/>
</dbReference>
<dbReference type="PANTHER" id="PTHR48090">
    <property type="entry name" value="UNDECAPRENYL-PHOSPHATE 4-DEOXY-4-FORMAMIDO-L-ARABINOSE TRANSFERASE-RELATED"/>
    <property type="match status" value="1"/>
</dbReference>
<keyword evidence="1" id="KW-1133">Transmembrane helix</keyword>
<gene>
    <name evidence="3" type="primary">yfdH</name>
    <name evidence="3" type="ORF">ERS852573_01547</name>
</gene>
<dbReference type="EMBL" id="CYXO01000008">
    <property type="protein sequence ID" value="CUN01674.1"/>
    <property type="molecule type" value="Genomic_DNA"/>
</dbReference>
<organism evidence="3 4">
    <name type="scientific">Dorea longicatena</name>
    <dbReference type="NCBI Taxonomy" id="88431"/>
    <lineage>
        <taxon>Bacteria</taxon>
        <taxon>Bacillati</taxon>
        <taxon>Bacillota</taxon>
        <taxon>Clostridia</taxon>
        <taxon>Lachnospirales</taxon>
        <taxon>Lachnospiraceae</taxon>
        <taxon>Dorea</taxon>
    </lineage>
</organism>
<dbReference type="Pfam" id="PF00535">
    <property type="entry name" value="Glycos_transf_2"/>
    <property type="match status" value="1"/>
</dbReference>
<dbReference type="CDD" id="cd04187">
    <property type="entry name" value="DPM1_like_bac"/>
    <property type="match status" value="1"/>
</dbReference>
<dbReference type="PANTHER" id="PTHR48090:SF8">
    <property type="entry name" value="GLYCOSYLTRANSFERASE CSBB-RELATED"/>
    <property type="match status" value="1"/>
</dbReference>
<keyword evidence="1" id="KW-0472">Membrane</keyword>
<feature type="transmembrane region" description="Helical" evidence="1">
    <location>
        <begin position="232"/>
        <end position="253"/>
    </location>
</feature>
<reference evidence="3 4" key="1">
    <citation type="submission" date="2015-09" db="EMBL/GenBank/DDBJ databases">
        <authorList>
            <consortium name="Pathogen Informatics"/>
        </authorList>
    </citation>
    <scope>NUCLEOTIDE SEQUENCE [LARGE SCALE GENOMIC DNA]</scope>
    <source>
        <strain evidence="3 4">2789STDY5834961</strain>
    </source>
</reference>
<dbReference type="InterPro" id="IPR029044">
    <property type="entry name" value="Nucleotide-diphossugar_trans"/>
</dbReference>
<dbReference type="GO" id="GO:0016757">
    <property type="term" value="F:glycosyltransferase activity"/>
    <property type="evidence" value="ECO:0007669"/>
    <property type="project" value="UniProtKB-KW"/>
</dbReference>
<dbReference type="GO" id="GO:0005886">
    <property type="term" value="C:plasma membrane"/>
    <property type="evidence" value="ECO:0007669"/>
    <property type="project" value="TreeGrafter"/>
</dbReference>
<keyword evidence="3" id="KW-0808">Transferase</keyword>
<proteinExistence type="predicted"/>
<dbReference type="EC" id="2.4.1.-" evidence="3"/>
<dbReference type="InterPro" id="IPR050256">
    <property type="entry name" value="Glycosyltransferase_2"/>
</dbReference>
<dbReference type="OrthoDB" id="9807778at2"/>
<keyword evidence="3" id="KW-0328">Glycosyltransferase</keyword>
<feature type="domain" description="Glycosyltransferase 2-like" evidence="2">
    <location>
        <begin position="5"/>
        <end position="169"/>
    </location>
</feature>
<dbReference type="AlphaFoldDB" id="A0A173TG51"/>
<dbReference type="InterPro" id="IPR001173">
    <property type="entry name" value="Glyco_trans_2-like"/>
</dbReference>
<dbReference type="Gene3D" id="3.90.550.10">
    <property type="entry name" value="Spore Coat Polysaccharide Biosynthesis Protein SpsA, Chain A"/>
    <property type="match status" value="1"/>
</dbReference>
<name>A0A173TG51_9FIRM</name>
<sequence length="338" mass="38710">MDKISIIIPCFNEEEALPIYYTEMKKVMDTMKKQTDFELIFVDDGSSDRTYKVMKELHRKDGRCQYLSFSRNFGKEAAIYAGLQNAGGNYAAIMDVDLQDPPSLLPEMYRILKEEPYDSVATRRSTRKGEPKIRSFLSKEFYNVINKISKTEIVSGARDYRLMNRKMVDAVLEMSEYNRFSKGIFGWVGFRTKWLEYENIERSAGETKWNVKKLFIYSLEGITGFSVVPLSIASYMGVLFCGLSFLMIVAIVVRTLIWGDPVAGWPSLVCILFGVGGVQLLCTGILGQYLAKTYLEVKNRPVYLLKDSSKEEQRIMMTPLSQNMRRKSYGKGKEVHSV</sequence>
<evidence type="ECO:0000313" key="3">
    <source>
        <dbReference type="EMBL" id="CUN01674.1"/>
    </source>
</evidence>
<dbReference type="SUPFAM" id="SSF53448">
    <property type="entry name" value="Nucleotide-diphospho-sugar transferases"/>
    <property type="match status" value="1"/>
</dbReference>
<protein>
    <submittedName>
        <fullName evidence="3">Bactoprenol glucosyl transferase homolog from prophage CPS-53</fullName>
        <ecNumber evidence="3">2.4.1.-</ecNumber>
    </submittedName>
</protein>